<evidence type="ECO:0000256" key="3">
    <source>
        <dbReference type="ARBA" id="ARBA00012966"/>
    </source>
</evidence>
<dbReference type="Ensembl" id="ENSSSCT00040057336.1">
    <property type="protein sequence ID" value="ENSSSCP00040023862.1"/>
    <property type="gene ID" value="ENSSSCG00040042845.1"/>
</dbReference>
<dbReference type="PROSITE" id="PS51374">
    <property type="entry name" value="NDPK_LIKE"/>
    <property type="match status" value="1"/>
</dbReference>
<dbReference type="Ensembl" id="ENSSSCT00060053414.1">
    <property type="protein sequence ID" value="ENSSSCP00060022754.1"/>
    <property type="gene ID" value="ENSSSCG00060039481.1"/>
</dbReference>
<evidence type="ECO:0000313" key="9">
    <source>
        <dbReference type="Ensembl" id="ENSSSCP00040023862.1"/>
    </source>
</evidence>
<dbReference type="GO" id="GO:0006228">
    <property type="term" value="P:UTP biosynthetic process"/>
    <property type="evidence" value="ECO:0007669"/>
    <property type="project" value="InterPro"/>
</dbReference>
<evidence type="ECO:0000259" key="8">
    <source>
        <dbReference type="SMART" id="SM00562"/>
    </source>
</evidence>
<keyword evidence="4" id="KW-0808">Transferase</keyword>
<evidence type="ECO:0000256" key="6">
    <source>
        <dbReference type="PROSITE-ProRule" id="PRU00706"/>
    </source>
</evidence>
<dbReference type="SUPFAM" id="SSF54919">
    <property type="entry name" value="Nucleoside diphosphate kinase, NDK"/>
    <property type="match status" value="1"/>
</dbReference>
<dbReference type="Proteomes" id="UP000694723">
    <property type="component" value="Unplaced"/>
</dbReference>
<organism evidence="9 10">
    <name type="scientific">Sus scrofa</name>
    <name type="common">Pig</name>
    <dbReference type="NCBI Taxonomy" id="9823"/>
    <lineage>
        <taxon>Eukaryota</taxon>
        <taxon>Metazoa</taxon>
        <taxon>Chordata</taxon>
        <taxon>Craniata</taxon>
        <taxon>Vertebrata</taxon>
        <taxon>Euteleostomi</taxon>
        <taxon>Mammalia</taxon>
        <taxon>Eutheria</taxon>
        <taxon>Laurasiatheria</taxon>
        <taxon>Artiodactyla</taxon>
        <taxon>Suina</taxon>
        <taxon>Suidae</taxon>
        <taxon>Sus</taxon>
    </lineage>
</organism>
<evidence type="ECO:0000313" key="10">
    <source>
        <dbReference type="Proteomes" id="UP000694722"/>
    </source>
</evidence>
<dbReference type="Pfam" id="PF00334">
    <property type="entry name" value="NDK"/>
    <property type="match status" value="1"/>
</dbReference>
<evidence type="ECO:0000256" key="2">
    <source>
        <dbReference type="ARBA" id="ARBA00008142"/>
    </source>
</evidence>
<evidence type="ECO:0000256" key="7">
    <source>
        <dbReference type="RuleBase" id="RU004011"/>
    </source>
</evidence>
<accession>A0A8D1EKL3</accession>
<dbReference type="InterPro" id="IPR001564">
    <property type="entry name" value="Nucleoside_diP_kinase"/>
</dbReference>
<evidence type="ECO:0000256" key="5">
    <source>
        <dbReference type="ARBA" id="ARBA00022777"/>
    </source>
</evidence>
<dbReference type="Gene3D" id="3.30.70.141">
    <property type="entry name" value="Nucleoside diphosphate kinase-like domain"/>
    <property type="match status" value="1"/>
</dbReference>
<dbReference type="GO" id="GO:0006183">
    <property type="term" value="P:GTP biosynthetic process"/>
    <property type="evidence" value="ECO:0007669"/>
    <property type="project" value="InterPro"/>
</dbReference>
<dbReference type="GO" id="GO:0006241">
    <property type="term" value="P:CTP biosynthetic process"/>
    <property type="evidence" value="ECO:0007669"/>
    <property type="project" value="InterPro"/>
</dbReference>
<comment type="similarity">
    <text evidence="2 6 7">Belongs to the NDK family.</text>
</comment>
<name>A0A8D1EKL3_PIG</name>
<evidence type="ECO:0000256" key="1">
    <source>
        <dbReference type="ARBA" id="ARBA00001946"/>
    </source>
</evidence>
<dbReference type="SMART" id="SM00562">
    <property type="entry name" value="NDK"/>
    <property type="match status" value="1"/>
</dbReference>
<dbReference type="InterPro" id="IPR034907">
    <property type="entry name" value="NDK-like_dom"/>
</dbReference>
<dbReference type="AlphaFoldDB" id="A0A8D1EKL3"/>
<comment type="caution">
    <text evidence="6">Lacks conserved residue(s) required for the propagation of feature annotation.</text>
</comment>
<dbReference type="EC" id="2.7.4.6" evidence="3"/>
<dbReference type="PRINTS" id="PR01243">
    <property type="entry name" value="NUCDPKINASE"/>
</dbReference>
<feature type="domain" description="Nucleoside diphosphate kinase-like" evidence="8">
    <location>
        <begin position="42"/>
        <end position="120"/>
    </location>
</feature>
<reference evidence="9" key="1">
    <citation type="submission" date="2025-05" db="UniProtKB">
        <authorList>
            <consortium name="Ensembl"/>
        </authorList>
    </citation>
    <scope>IDENTIFICATION</scope>
</reference>
<evidence type="ECO:0000256" key="4">
    <source>
        <dbReference type="ARBA" id="ARBA00022679"/>
    </source>
</evidence>
<keyword evidence="5" id="KW-0418">Kinase</keyword>
<protein>
    <recommendedName>
        <fullName evidence="3">nucleoside-diphosphate kinase</fullName>
        <ecNumber evidence="3">2.7.4.6</ecNumber>
    </recommendedName>
</protein>
<proteinExistence type="inferred from homology"/>
<dbReference type="Proteomes" id="UP000694722">
    <property type="component" value="Unplaced"/>
</dbReference>
<dbReference type="InterPro" id="IPR036850">
    <property type="entry name" value="NDK-like_dom_sf"/>
</dbReference>
<dbReference type="GO" id="GO:0004550">
    <property type="term" value="F:nucleoside diphosphate kinase activity"/>
    <property type="evidence" value="ECO:0007669"/>
    <property type="project" value="UniProtKB-EC"/>
</dbReference>
<dbReference type="PANTHER" id="PTHR11349">
    <property type="entry name" value="NUCLEOSIDE DIPHOSPHATE KINASE"/>
    <property type="match status" value="1"/>
</dbReference>
<comment type="cofactor">
    <cofactor evidence="1">
        <name>Mg(2+)</name>
        <dbReference type="ChEBI" id="CHEBI:18420"/>
    </cofactor>
</comment>
<sequence>MATVSQNKILIKKNKRLQVSVLALKYQSHPHPTSILDLIANIQCTFIAIIIKVFEQEGFCMVAMTFLWLSEEYREQQYIDLKDCSFFPGMEKYMNSSPIVAIVCEGLDVVKIFFFGDTLEIYT</sequence>